<accession>A0ABR3VKK6</accession>
<evidence type="ECO:0000256" key="1">
    <source>
        <dbReference type="SAM" id="MobiDB-lite"/>
    </source>
</evidence>
<keyword evidence="3" id="KW-1185">Reference proteome</keyword>
<proteinExistence type="predicted"/>
<name>A0ABR3VKK6_9PEZI</name>
<sequence length="234" mass="25648">MITKWTEPIHIITNWALGHSITLPYVLWTCFQYIAHLHQTGLPYVSTNAPGNLLQYVLQLHQTGLQVVRKAVPESRGLPASPLHQTGLHPTGIHERSNPGNPAQPGRSERRDLYPGHVTCQLNTASPDWLPAKPPLMGLGQDATAGTQLLGDSTLLVLSGTILPAPSAGWLHMDRRLPRESAIMAGPRIPRADASRLGTACGPMSTEIRRHKAYSLLHVHLGSYGMSIWVERVE</sequence>
<comment type="caution">
    <text evidence="2">The sequence shown here is derived from an EMBL/GenBank/DDBJ whole genome shotgun (WGS) entry which is preliminary data.</text>
</comment>
<feature type="region of interest" description="Disordered" evidence="1">
    <location>
        <begin position="76"/>
        <end position="112"/>
    </location>
</feature>
<dbReference type="EMBL" id="JAZHXJ010002013">
    <property type="protein sequence ID" value="KAL1841915.1"/>
    <property type="molecule type" value="Genomic_DNA"/>
</dbReference>
<reference evidence="2 3" key="1">
    <citation type="journal article" date="2024" name="Commun. Biol.">
        <title>Comparative genomic analysis of thermophilic fungi reveals convergent evolutionary adaptations and gene losses.</title>
        <authorList>
            <person name="Steindorff A.S."/>
            <person name="Aguilar-Pontes M.V."/>
            <person name="Robinson A.J."/>
            <person name="Andreopoulos B."/>
            <person name="LaButti K."/>
            <person name="Kuo A."/>
            <person name="Mondo S."/>
            <person name="Riley R."/>
            <person name="Otillar R."/>
            <person name="Haridas S."/>
            <person name="Lipzen A."/>
            <person name="Grimwood J."/>
            <person name="Schmutz J."/>
            <person name="Clum A."/>
            <person name="Reid I.D."/>
            <person name="Moisan M.C."/>
            <person name="Butler G."/>
            <person name="Nguyen T.T.M."/>
            <person name="Dewar K."/>
            <person name="Conant G."/>
            <person name="Drula E."/>
            <person name="Henrissat B."/>
            <person name="Hansel C."/>
            <person name="Singer S."/>
            <person name="Hutchinson M.I."/>
            <person name="de Vries R.P."/>
            <person name="Natvig D.O."/>
            <person name="Powell A.J."/>
            <person name="Tsang A."/>
            <person name="Grigoriev I.V."/>
        </authorList>
    </citation>
    <scope>NUCLEOTIDE SEQUENCE [LARGE SCALE GENOMIC DNA]</scope>
    <source>
        <strain evidence="2 3">ATCC 24622</strain>
    </source>
</reference>
<evidence type="ECO:0000313" key="3">
    <source>
        <dbReference type="Proteomes" id="UP001586593"/>
    </source>
</evidence>
<dbReference type="Proteomes" id="UP001586593">
    <property type="component" value="Unassembled WGS sequence"/>
</dbReference>
<evidence type="ECO:0000313" key="2">
    <source>
        <dbReference type="EMBL" id="KAL1841915.1"/>
    </source>
</evidence>
<gene>
    <name evidence="2" type="ORF">VTK73DRAFT_3358</name>
</gene>
<protein>
    <submittedName>
        <fullName evidence="2">Uncharacterized protein</fullName>
    </submittedName>
</protein>
<organism evidence="2 3">
    <name type="scientific">Phialemonium thermophilum</name>
    <dbReference type="NCBI Taxonomy" id="223376"/>
    <lineage>
        <taxon>Eukaryota</taxon>
        <taxon>Fungi</taxon>
        <taxon>Dikarya</taxon>
        <taxon>Ascomycota</taxon>
        <taxon>Pezizomycotina</taxon>
        <taxon>Sordariomycetes</taxon>
        <taxon>Sordariomycetidae</taxon>
        <taxon>Cephalothecales</taxon>
        <taxon>Cephalothecaceae</taxon>
        <taxon>Phialemonium</taxon>
    </lineage>
</organism>